<name>A0A380CIH8_SPHSI</name>
<dbReference type="Gene3D" id="3.20.20.80">
    <property type="entry name" value="Glycosidases"/>
    <property type="match status" value="1"/>
</dbReference>
<dbReference type="SUPFAM" id="SSF51445">
    <property type="entry name" value="(Trans)glycosidases"/>
    <property type="match status" value="1"/>
</dbReference>
<dbReference type="Gene3D" id="2.60.120.260">
    <property type="entry name" value="Galactose-binding domain-like"/>
    <property type="match status" value="2"/>
</dbReference>
<sequence>MKKPIWALLLCSLVSTAAHAQGRGNALPVRNTYAIEKSDKDADKILKAAHVVPTASQYQALGHEFIAFIHFGPNTFTRMEWGNGMEDPSIFDLKNLDTDQWCASMKAAGMKMVILTVKHHDGFVLWQSRYTGHGIMSTSFRDGKGDVLKDLSASCRKYGLKLGVYLSPADLYQIENPEGLYGNQSAYSKRTIPRDIPGRPFKNKTKFQFEVDDYNEYFLNQLFELLTEYGPIHEVWFDGAHPKTKGGQKYNYAAWRELIKKLAPEAVIFGKEDIRWCGNESGNTRSTEWNVIPYESDPAGLSNFPDLTKEDLGSRAQLLKSNFLHYQQAETNTSIREGWFYRDDTHQKVRNADDVFDIYERSAGGNSTFLLNIPPNREGKFSAEDVSVLQEVGKRIRDTYGTNLLKNAKGPKETLDEDPTTFTLLKENTGELIFTTPTPITVNCFVIQEAVRTNGERIESHALDIWSEGQWKEIAKATNVGYKRILRFPEVQSDRFRLRILESRYLPAISSIGAYYSPTRPPQLMFTRDINGMLTIKPLEHEFGWKPHGEDILKNLNMNYVIHYTLDGSTPTPQSPVYDQPFLMKPGTIKAIAVDKNKMIGAIADQTFGISKAEWKVIALSSEIEKRSGKMAIDADAKSYWQTQSTGQNQYIALDLGKAYQLSSFAYTPQRAHAKGMMAKGLIKVSNDGQNWTLAEQFEFGNLINDPTMRTYRFKQKIQARYIRIESTEIAGADQSLAIAELDFYE</sequence>
<dbReference type="Pfam" id="PF00754">
    <property type="entry name" value="F5_F8_type_C"/>
    <property type="match status" value="1"/>
</dbReference>
<dbReference type="InterPro" id="IPR000421">
    <property type="entry name" value="FA58C"/>
</dbReference>
<gene>
    <name evidence="8" type="ORF">NCTC11388_02930</name>
</gene>
<dbReference type="GO" id="GO:0004560">
    <property type="term" value="F:alpha-L-fucosidase activity"/>
    <property type="evidence" value="ECO:0007669"/>
    <property type="project" value="InterPro"/>
</dbReference>
<dbReference type="Pfam" id="PF13287">
    <property type="entry name" value="Fn3_assoc"/>
    <property type="match status" value="1"/>
</dbReference>
<dbReference type="Pfam" id="PF01120">
    <property type="entry name" value="Alpha_L_fucos"/>
    <property type="match status" value="1"/>
</dbReference>
<dbReference type="GO" id="GO:0005764">
    <property type="term" value="C:lysosome"/>
    <property type="evidence" value="ECO:0007669"/>
    <property type="project" value="TreeGrafter"/>
</dbReference>
<feature type="domain" description="F5/8 type C" evidence="7">
    <location>
        <begin position="603"/>
        <end position="746"/>
    </location>
</feature>
<proteinExistence type="inferred from homology"/>
<feature type="chain" id="PRO_5016979763" description="alpha-L-fucosidase" evidence="6">
    <location>
        <begin position="21"/>
        <end position="746"/>
    </location>
</feature>
<evidence type="ECO:0000256" key="1">
    <source>
        <dbReference type="ARBA" id="ARBA00007951"/>
    </source>
</evidence>
<accession>A0A380CIH8</accession>
<evidence type="ECO:0000256" key="4">
    <source>
        <dbReference type="ARBA" id="ARBA00022801"/>
    </source>
</evidence>
<dbReference type="Proteomes" id="UP000254893">
    <property type="component" value="Unassembled WGS sequence"/>
</dbReference>
<dbReference type="PANTHER" id="PTHR10030">
    <property type="entry name" value="ALPHA-L-FUCOSIDASE"/>
    <property type="match status" value="1"/>
</dbReference>
<dbReference type="InterPro" id="IPR017853">
    <property type="entry name" value="GH"/>
</dbReference>
<evidence type="ECO:0000256" key="3">
    <source>
        <dbReference type="ARBA" id="ARBA00022729"/>
    </source>
</evidence>
<dbReference type="EMBL" id="UGYW01000002">
    <property type="protein sequence ID" value="SUJ19831.1"/>
    <property type="molecule type" value="Genomic_DNA"/>
</dbReference>
<dbReference type="GO" id="GO:0006004">
    <property type="term" value="P:fucose metabolic process"/>
    <property type="evidence" value="ECO:0007669"/>
    <property type="project" value="TreeGrafter"/>
</dbReference>
<comment type="similarity">
    <text evidence="1">Belongs to the glycosyl hydrolase 29 family.</text>
</comment>
<organism evidence="8 9">
    <name type="scientific">Sphingobacterium spiritivorum</name>
    <name type="common">Flavobacterium spiritivorum</name>
    <dbReference type="NCBI Taxonomy" id="258"/>
    <lineage>
        <taxon>Bacteria</taxon>
        <taxon>Pseudomonadati</taxon>
        <taxon>Bacteroidota</taxon>
        <taxon>Sphingobacteriia</taxon>
        <taxon>Sphingobacteriales</taxon>
        <taxon>Sphingobacteriaceae</taxon>
        <taxon>Sphingobacterium</taxon>
    </lineage>
</organism>
<dbReference type="GO" id="GO:0016139">
    <property type="term" value="P:glycoside catabolic process"/>
    <property type="evidence" value="ECO:0007669"/>
    <property type="project" value="TreeGrafter"/>
</dbReference>
<dbReference type="InterPro" id="IPR057739">
    <property type="entry name" value="Glyco_hydro_29_N"/>
</dbReference>
<dbReference type="InterPro" id="IPR008979">
    <property type="entry name" value="Galactose-bd-like_sf"/>
</dbReference>
<dbReference type="PANTHER" id="PTHR10030:SF37">
    <property type="entry name" value="ALPHA-L-FUCOSIDASE-RELATED"/>
    <property type="match status" value="1"/>
</dbReference>
<dbReference type="AlphaFoldDB" id="A0A380CIH8"/>
<dbReference type="EC" id="3.2.1.51" evidence="2"/>
<dbReference type="InterPro" id="IPR000933">
    <property type="entry name" value="Glyco_hydro_29"/>
</dbReference>
<dbReference type="RefSeq" id="WP_115170653.1">
    <property type="nucleotide sequence ID" value="NZ_UGYW01000002.1"/>
</dbReference>
<dbReference type="InterPro" id="IPR026876">
    <property type="entry name" value="Fn3_assoc_repeat"/>
</dbReference>
<keyword evidence="3 6" id="KW-0732">Signal</keyword>
<evidence type="ECO:0000256" key="6">
    <source>
        <dbReference type="SAM" id="SignalP"/>
    </source>
</evidence>
<keyword evidence="4" id="KW-0378">Hydrolase</keyword>
<evidence type="ECO:0000313" key="9">
    <source>
        <dbReference type="Proteomes" id="UP000254893"/>
    </source>
</evidence>
<evidence type="ECO:0000259" key="7">
    <source>
        <dbReference type="PROSITE" id="PS50022"/>
    </source>
</evidence>
<evidence type="ECO:0000313" key="8">
    <source>
        <dbReference type="EMBL" id="SUJ19831.1"/>
    </source>
</evidence>
<dbReference type="SUPFAM" id="SSF49785">
    <property type="entry name" value="Galactose-binding domain-like"/>
    <property type="match status" value="1"/>
</dbReference>
<evidence type="ECO:0000256" key="5">
    <source>
        <dbReference type="ARBA" id="ARBA00023295"/>
    </source>
</evidence>
<feature type="signal peptide" evidence="6">
    <location>
        <begin position="1"/>
        <end position="20"/>
    </location>
</feature>
<protein>
    <recommendedName>
        <fullName evidence="2">alpha-L-fucosidase</fullName>
        <ecNumber evidence="2">3.2.1.51</ecNumber>
    </recommendedName>
</protein>
<reference evidence="8 9" key="1">
    <citation type="submission" date="2018-06" db="EMBL/GenBank/DDBJ databases">
        <authorList>
            <consortium name="Pathogen Informatics"/>
            <person name="Doyle S."/>
        </authorList>
    </citation>
    <scope>NUCLEOTIDE SEQUENCE [LARGE SCALE GENOMIC DNA]</scope>
    <source>
        <strain evidence="8 9">NCTC11388</strain>
    </source>
</reference>
<dbReference type="PROSITE" id="PS50022">
    <property type="entry name" value="FA58C_3"/>
    <property type="match status" value="1"/>
</dbReference>
<keyword evidence="5" id="KW-0326">Glycosidase</keyword>
<evidence type="ECO:0000256" key="2">
    <source>
        <dbReference type="ARBA" id="ARBA00012662"/>
    </source>
</evidence>
<dbReference type="SMART" id="SM00812">
    <property type="entry name" value="Alpha_L_fucos"/>
    <property type="match status" value="1"/>
</dbReference>